<dbReference type="KEGG" id="ppec:H9W90_01260"/>
<dbReference type="RefSeq" id="WP_187482679.1">
    <property type="nucleotide sequence ID" value="NZ_CP060695.1"/>
</dbReference>
<dbReference type="AlphaFoldDB" id="A0A7G9LAX8"/>
<evidence type="ECO:0008006" key="3">
    <source>
        <dbReference type="Google" id="ProtNLM"/>
    </source>
</evidence>
<gene>
    <name evidence="1" type="ORF">H9W90_01260</name>
</gene>
<accession>A0A7G9LAX8</accession>
<name>A0A7G9LAX8_9FLAO</name>
<dbReference type="EMBL" id="CP060695">
    <property type="protein sequence ID" value="QNM85777.1"/>
    <property type="molecule type" value="Genomic_DNA"/>
</dbReference>
<dbReference type="InterPro" id="IPR029044">
    <property type="entry name" value="Nucleotide-diphossugar_trans"/>
</dbReference>
<protein>
    <recommendedName>
        <fullName evidence="3">Glycosyltransferase 2-like domain-containing protein</fullName>
    </recommendedName>
</protein>
<reference evidence="1 2" key="1">
    <citation type="submission" date="2020-08" db="EMBL/GenBank/DDBJ databases">
        <title>Polaribacter sp. L12M9 isolated from gut of the Korean scallop.</title>
        <authorList>
            <person name="Jeong Y.S."/>
        </authorList>
    </citation>
    <scope>NUCLEOTIDE SEQUENCE [LARGE SCALE GENOMIC DNA]</scope>
    <source>
        <strain evidence="1 2">L12M9</strain>
    </source>
</reference>
<proteinExistence type="predicted"/>
<evidence type="ECO:0000313" key="1">
    <source>
        <dbReference type="EMBL" id="QNM85777.1"/>
    </source>
</evidence>
<organism evidence="1 2">
    <name type="scientific">Polaribacter pectinis</name>
    <dbReference type="NCBI Taxonomy" id="2738844"/>
    <lineage>
        <taxon>Bacteria</taxon>
        <taxon>Pseudomonadati</taxon>
        <taxon>Bacteroidota</taxon>
        <taxon>Flavobacteriia</taxon>
        <taxon>Flavobacteriales</taxon>
        <taxon>Flavobacteriaceae</taxon>
    </lineage>
</organism>
<dbReference type="Proteomes" id="UP000515808">
    <property type="component" value="Chromosome"/>
</dbReference>
<dbReference type="SUPFAM" id="SSF53448">
    <property type="entry name" value="Nucleotide-diphospho-sugar transferases"/>
    <property type="match status" value="1"/>
</dbReference>
<keyword evidence="2" id="KW-1185">Reference proteome</keyword>
<sequence length="322" mass="37699">MIVTVFHNIYSKIENKNKFLVKIKFYAFVRFSVRLFANGIIPLIFRCFPSSSLQPSVDELSPKIIVSLTTFPARIGRIWIVVESILRQKIKPDKIILWLSAEQFKDINRLPKKLKSFQKKGLEIRLCDEDLRSHKKYYYAFKEYPNDTIITVDDDLFYPETLIEDLINLNKLYPKTISCNRAFKIISNTNDILLPYNKWNLLKEEMGPSSEFFYTTGGGTLFPPNTLYNEVLNKDVFMKYCLLADDVWLNLMSQLNKTKVSKLGKKSILLPILNTNNMKLSTLNLEQNLNDKQISDVRKYFIKSNNKDPFSFYFQELNNTNC</sequence>
<evidence type="ECO:0000313" key="2">
    <source>
        <dbReference type="Proteomes" id="UP000515808"/>
    </source>
</evidence>